<dbReference type="EMBL" id="CP008956">
    <property type="protein sequence ID" value="QJQ02038.1"/>
    <property type="molecule type" value="Genomic_DNA"/>
</dbReference>
<name>A0A6M3ZTX7_9BURK</name>
<organism evidence="2 3">
    <name type="scientific">Herbaspirillum rubrisubalbicans Os34</name>
    <dbReference type="NCBI Taxonomy" id="1235827"/>
    <lineage>
        <taxon>Bacteria</taxon>
        <taxon>Pseudomonadati</taxon>
        <taxon>Pseudomonadota</taxon>
        <taxon>Betaproteobacteria</taxon>
        <taxon>Burkholderiales</taxon>
        <taxon>Oxalobacteraceae</taxon>
        <taxon>Herbaspirillum</taxon>
    </lineage>
</organism>
<proteinExistence type="predicted"/>
<dbReference type="AlphaFoldDB" id="A0A6M3ZTX7"/>
<sequence>MFLSRPLLPLLLLSLTSLPALAADDGHDHHGNHPPHVHGVGKLDVALEGNTVTLHLDSPLINLVGFEHAANSAKDKDTVRAAAQSLRDVGRMFATDASAQCKPAEVQLESAVLTPALLGEKAPASSEAAPTDGHADLDGDFTLVCASPGALNTIDVSGLFAAFPGFHRIDVQMATPKKQGAAQLVPGSAVIPLN</sequence>
<dbReference type="Pfam" id="PF10986">
    <property type="entry name" value="ZrgA"/>
    <property type="match status" value="1"/>
</dbReference>
<evidence type="ECO:0000313" key="3">
    <source>
        <dbReference type="Proteomes" id="UP000501648"/>
    </source>
</evidence>
<evidence type="ECO:0000256" key="1">
    <source>
        <dbReference type="SAM" id="SignalP"/>
    </source>
</evidence>
<feature type="signal peptide" evidence="1">
    <location>
        <begin position="1"/>
        <end position="22"/>
    </location>
</feature>
<evidence type="ECO:0000313" key="2">
    <source>
        <dbReference type="EMBL" id="QJQ02038.1"/>
    </source>
</evidence>
<dbReference type="RefSeq" id="WP_017451578.1">
    <property type="nucleotide sequence ID" value="NZ_CP008956.1"/>
</dbReference>
<feature type="chain" id="PRO_5026726665" evidence="1">
    <location>
        <begin position="23"/>
        <end position="194"/>
    </location>
</feature>
<gene>
    <name evidence="2" type="ORF">C798_17915</name>
</gene>
<reference evidence="2 3" key="1">
    <citation type="journal article" date="2012" name="J. Bacteriol.">
        <title>Genome sequence of the pathogenic Herbaspirillum seropedicae strain Os34, isolated from rice roots.</title>
        <authorList>
            <person name="Ye W."/>
            <person name="Ye S."/>
            <person name="Liu J."/>
            <person name="Chang S."/>
            <person name="Chen M."/>
            <person name="Zhu B."/>
            <person name="Guo L."/>
            <person name="An Q."/>
        </authorList>
    </citation>
    <scope>NUCLEOTIDE SEQUENCE [LARGE SCALE GENOMIC DNA]</scope>
    <source>
        <strain evidence="2 3">Os34</strain>
    </source>
</reference>
<dbReference type="InterPro" id="IPR021253">
    <property type="entry name" value="ZrgA-like"/>
</dbReference>
<protein>
    <submittedName>
        <fullName evidence="2">DUF2796 domain-containing protein</fullName>
    </submittedName>
</protein>
<accession>A0A6M3ZTX7</accession>
<dbReference type="Proteomes" id="UP000501648">
    <property type="component" value="Chromosome"/>
</dbReference>
<keyword evidence="1" id="KW-0732">Signal</keyword>